<comment type="function">
    <text evidence="8">Catalyzes two activities which are involved in the cyclic version of arginine biosynthesis: the synthesis of N-acetylglutamate from glutamate and acetyl-CoA as the acetyl donor, and of ornithine by transacetylation between N(2)-acetylornithine and glutamate.</text>
</comment>
<dbReference type="GO" id="GO:0006592">
    <property type="term" value="P:ornithine biosynthetic process"/>
    <property type="evidence" value="ECO:0007669"/>
    <property type="project" value="TreeGrafter"/>
</dbReference>
<dbReference type="EC" id="2.3.1.35" evidence="8"/>
<evidence type="ECO:0000256" key="2">
    <source>
        <dbReference type="ARBA" id="ARBA00006774"/>
    </source>
</evidence>
<feature type="binding site" evidence="8">
    <location>
        <position position="259"/>
    </location>
    <ligand>
        <name>substrate</name>
    </ligand>
</feature>
<keyword evidence="4 8" id="KW-0963">Cytoplasm</keyword>
<feature type="chain" id="PRO_5035015289" description="Arginine biosynthesis bifunctional protein ArgJ beta chain" evidence="8">
    <location>
        <begin position="179"/>
        <end position="386"/>
    </location>
</feature>
<evidence type="ECO:0000256" key="7">
    <source>
        <dbReference type="ARBA" id="ARBA00023315"/>
    </source>
</evidence>
<comment type="catalytic activity">
    <reaction evidence="8">
        <text>L-glutamate + acetyl-CoA = N-acetyl-L-glutamate + CoA + H(+)</text>
        <dbReference type="Rhea" id="RHEA:24292"/>
        <dbReference type="ChEBI" id="CHEBI:15378"/>
        <dbReference type="ChEBI" id="CHEBI:29985"/>
        <dbReference type="ChEBI" id="CHEBI:44337"/>
        <dbReference type="ChEBI" id="CHEBI:57287"/>
        <dbReference type="ChEBI" id="CHEBI:57288"/>
        <dbReference type="EC" id="2.3.1.1"/>
    </reaction>
</comment>
<keyword evidence="8" id="KW-0028">Amino-acid biosynthesis</keyword>
<evidence type="ECO:0000256" key="3">
    <source>
        <dbReference type="ARBA" id="ARBA00011475"/>
    </source>
</evidence>
<proteinExistence type="inferred from homology"/>
<gene>
    <name evidence="8 9" type="primary">argJ</name>
    <name evidence="9" type="ORF">H8R10_01720</name>
</gene>
<evidence type="ECO:0000256" key="5">
    <source>
        <dbReference type="ARBA" id="ARBA00022679"/>
    </source>
</evidence>
<comment type="catalytic activity">
    <reaction evidence="8">
        <text>N(2)-acetyl-L-ornithine + L-glutamate = N-acetyl-L-glutamate + L-ornithine</text>
        <dbReference type="Rhea" id="RHEA:15349"/>
        <dbReference type="ChEBI" id="CHEBI:29985"/>
        <dbReference type="ChEBI" id="CHEBI:44337"/>
        <dbReference type="ChEBI" id="CHEBI:46911"/>
        <dbReference type="ChEBI" id="CHEBI:57805"/>
        <dbReference type="EC" id="2.3.1.35"/>
    </reaction>
</comment>
<evidence type="ECO:0000256" key="8">
    <source>
        <dbReference type="HAMAP-Rule" id="MF_01106"/>
    </source>
</evidence>
<feature type="binding site" evidence="8">
    <location>
        <position position="146"/>
    </location>
    <ligand>
        <name>substrate</name>
    </ligand>
</feature>
<accession>A0A8I0KPJ2</accession>
<feature type="binding site" evidence="8">
    <location>
        <position position="386"/>
    </location>
    <ligand>
        <name>substrate</name>
    </ligand>
</feature>
<evidence type="ECO:0000256" key="4">
    <source>
        <dbReference type="ARBA" id="ARBA00022490"/>
    </source>
</evidence>
<dbReference type="InterPro" id="IPR042195">
    <property type="entry name" value="ArgJ_beta_C"/>
</dbReference>
<keyword evidence="7 8" id="KW-0012">Acyltransferase</keyword>
<dbReference type="GO" id="GO:0004358">
    <property type="term" value="F:L-glutamate N-acetyltransferase activity, acting on acetyl-L-ornithine as donor"/>
    <property type="evidence" value="ECO:0007669"/>
    <property type="project" value="UniProtKB-UniRule"/>
</dbReference>
<dbReference type="CDD" id="cd02152">
    <property type="entry name" value="OAT"/>
    <property type="match status" value="1"/>
</dbReference>
<dbReference type="SUPFAM" id="SSF56266">
    <property type="entry name" value="DmpA/ArgJ-like"/>
    <property type="match status" value="1"/>
</dbReference>
<evidence type="ECO:0000313" key="9">
    <source>
        <dbReference type="EMBL" id="MBD3688955.1"/>
    </source>
</evidence>
<dbReference type="PANTHER" id="PTHR23100:SF0">
    <property type="entry name" value="ARGININE BIOSYNTHESIS BIFUNCTIONAL PROTEIN ARGJ, MITOCHONDRIAL"/>
    <property type="match status" value="1"/>
</dbReference>
<dbReference type="Pfam" id="PF01960">
    <property type="entry name" value="ArgJ"/>
    <property type="match status" value="1"/>
</dbReference>
<comment type="pathway">
    <text evidence="8">Amino-acid biosynthesis; L-arginine biosynthesis; L-ornithine and N-acetyl-L-glutamate from L-glutamate and N(2)-acetyl-L-ornithine (cyclic): step 1/1.</text>
</comment>
<feature type="binding site" evidence="8">
    <location>
        <position position="179"/>
    </location>
    <ligand>
        <name>substrate</name>
    </ligand>
</feature>
<dbReference type="NCBIfam" id="NF003802">
    <property type="entry name" value="PRK05388.1"/>
    <property type="match status" value="1"/>
</dbReference>
<dbReference type="InterPro" id="IPR016117">
    <property type="entry name" value="ArgJ-like_dom_sf"/>
</dbReference>
<keyword evidence="8" id="KW-0055">Arginine biosynthesis</keyword>
<feature type="binding site" evidence="8">
    <location>
        <position position="168"/>
    </location>
    <ligand>
        <name>substrate</name>
    </ligand>
</feature>
<dbReference type="HAMAP" id="MF_01106">
    <property type="entry name" value="ArgJ"/>
    <property type="match status" value="1"/>
</dbReference>
<dbReference type="Gene3D" id="3.10.20.340">
    <property type="entry name" value="ArgJ beta chain, C-terminal domain"/>
    <property type="match status" value="1"/>
</dbReference>
<feature type="binding site" evidence="8">
    <location>
        <position position="381"/>
    </location>
    <ligand>
        <name>substrate</name>
    </ligand>
</feature>
<dbReference type="EMBL" id="JACRUO010000001">
    <property type="protein sequence ID" value="MBD3688955.1"/>
    <property type="molecule type" value="Genomic_DNA"/>
</dbReference>
<dbReference type="GO" id="GO:0005737">
    <property type="term" value="C:cytoplasm"/>
    <property type="evidence" value="ECO:0007669"/>
    <property type="project" value="UniProtKB-SubCell"/>
</dbReference>
<comment type="pathway">
    <text evidence="8">Amino-acid biosynthesis; L-arginine biosynthesis; N(2)-acetyl-L-ornithine from L-glutamate: step 1/4.</text>
</comment>
<evidence type="ECO:0000313" key="10">
    <source>
        <dbReference type="Proteomes" id="UP000627538"/>
    </source>
</evidence>
<organism evidence="9 10">
    <name type="scientific">Nanchangia anserum</name>
    <dbReference type="NCBI Taxonomy" id="2692125"/>
    <lineage>
        <taxon>Bacteria</taxon>
        <taxon>Bacillati</taxon>
        <taxon>Actinomycetota</taxon>
        <taxon>Actinomycetes</taxon>
        <taxon>Actinomycetales</taxon>
        <taxon>Actinomycetaceae</taxon>
        <taxon>Nanchangia</taxon>
    </lineage>
</organism>
<feature type="site" description="Involved in the stabilization of negative charge on the oxyanion by the formation of the oxyanion hole" evidence="8">
    <location>
        <position position="110"/>
    </location>
</feature>
<dbReference type="FunFam" id="3.10.20.340:FF:000003">
    <property type="entry name" value="Arginine biosynthesis bifunctional protein ArgJ"/>
    <property type="match status" value="1"/>
</dbReference>
<dbReference type="PANTHER" id="PTHR23100">
    <property type="entry name" value="ARGININE BIOSYNTHESIS BIFUNCTIONAL PROTEIN ARGJ"/>
    <property type="match status" value="1"/>
</dbReference>
<dbReference type="Gene3D" id="3.60.70.12">
    <property type="entry name" value="L-amino peptidase D-ALA esterase/amidase"/>
    <property type="match status" value="1"/>
</dbReference>
<comment type="subunit">
    <text evidence="3 8">Heterotetramer of two alpha and two beta chains.</text>
</comment>
<feature type="chain" id="PRO_5035015288" description="Arginine biosynthesis bifunctional protein ArgJ alpha chain" evidence="8">
    <location>
        <begin position="1"/>
        <end position="178"/>
    </location>
</feature>
<dbReference type="Proteomes" id="UP000627538">
    <property type="component" value="Unassembled WGS sequence"/>
</dbReference>
<comment type="subcellular location">
    <subcellularLocation>
        <location evidence="1 8">Cytoplasm</location>
    </subcellularLocation>
</comment>
<dbReference type="RefSeq" id="WP_191071040.1">
    <property type="nucleotide sequence ID" value="NZ_JACRUO010000001.1"/>
</dbReference>
<feature type="site" description="Cleavage; by autolysis" evidence="8">
    <location>
        <begin position="178"/>
        <end position="179"/>
    </location>
</feature>
<dbReference type="InterPro" id="IPR002813">
    <property type="entry name" value="Arg_biosynth_ArgJ"/>
</dbReference>
<keyword evidence="10" id="KW-1185">Reference proteome</keyword>
<keyword evidence="5 8" id="KW-0808">Transferase</keyword>
<comment type="caution">
    <text evidence="9">The sequence shown here is derived from an EMBL/GenBank/DDBJ whole genome shotgun (WGS) entry which is preliminary data.</text>
</comment>
<evidence type="ECO:0000256" key="6">
    <source>
        <dbReference type="ARBA" id="ARBA00022813"/>
    </source>
</evidence>
<dbReference type="AlphaFoldDB" id="A0A8I0KPJ2"/>
<keyword evidence="6 8" id="KW-0068">Autocatalytic cleavage</keyword>
<reference evidence="9 10" key="1">
    <citation type="submission" date="2020-08" db="EMBL/GenBank/DDBJ databases">
        <title>Winkia gen. nov., sp. nov., isolated from faeces of the Anser albifrons in China.</title>
        <authorList>
            <person name="Liu Q."/>
        </authorList>
    </citation>
    <scope>NUCLEOTIDE SEQUENCE [LARGE SCALE GENOMIC DNA]</scope>
    <source>
        <strain evidence="9 10">C62</strain>
    </source>
</reference>
<name>A0A8I0KPJ2_9ACTO</name>
<protein>
    <recommendedName>
        <fullName evidence="8">Arginine biosynthesis bifunctional protein ArgJ</fullName>
    </recommendedName>
    <domain>
        <recommendedName>
            <fullName evidence="8">Glutamate N-acetyltransferase</fullName>
            <ecNumber evidence="8">2.3.1.35</ecNumber>
        </recommendedName>
        <alternativeName>
            <fullName evidence="8">Ornithine acetyltransferase</fullName>
            <shortName evidence="8">OATase</shortName>
        </alternativeName>
        <alternativeName>
            <fullName evidence="8">Ornithine transacetylase</fullName>
        </alternativeName>
    </domain>
    <domain>
        <recommendedName>
            <fullName evidence="8">Amino-acid acetyltransferase</fullName>
            <ecNumber evidence="8">2.3.1.1</ecNumber>
        </recommendedName>
        <alternativeName>
            <fullName evidence="8">N-acetylglutamate synthase</fullName>
            <shortName evidence="8">AGSase</shortName>
        </alternativeName>
    </domain>
    <component>
        <recommendedName>
            <fullName evidence="8">Arginine biosynthesis bifunctional protein ArgJ alpha chain</fullName>
        </recommendedName>
    </component>
    <component>
        <recommendedName>
            <fullName evidence="8">Arginine biosynthesis bifunctional protein ArgJ beta chain</fullName>
        </recommendedName>
    </component>
</protein>
<dbReference type="GO" id="GO:0006526">
    <property type="term" value="P:L-arginine biosynthetic process"/>
    <property type="evidence" value="ECO:0007669"/>
    <property type="project" value="UniProtKB-UniRule"/>
</dbReference>
<feature type="active site" description="Nucleophile" evidence="8">
    <location>
        <position position="179"/>
    </location>
</feature>
<comment type="similarity">
    <text evidence="2 8">Belongs to the ArgJ family.</text>
</comment>
<evidence type="ECO:0000256" key="1">
    <source>
        <dbReference type="ARBA" id="ARBA00004496"/>
    </source>
</evidence>
<feature type="site" description="Involved in the stabilization of negative charge on the oxyanion by the formation of the oxyanion hole" evidence="8">
    <location>
        <position position="109"/>
    </location>
</feature>
<dbReference type="GO" id="GO:0004042">
    <property type="term" value="F:L-glutamate N-acetyltransferase activity"/>
    <property type="evidence" value="ECO:0007669"/>
    <property type="project" value="UniProtKB-UniRule"/>
</dbReference>
<sequence>MSVTAAAGFTAHGVAAGIKSSGGLDVAVVINAGPRCVAAAQLTSNRFAAAPVHLTRDHVSDGQARAVVLNSGCANACTGERGLADARETAQTVAAAAGVEVGDVLVCSTGMIGEPLPMEQLLPGVREAVAGAHTEGGGAAAEAILTTDTHSKQACVSGDGYAIGGMAKGAGMLAPGLATMLVVITTDADVDAAVAQTALAEACRTTFNRLDSDGCMSTNDTVILLASGASGRTPDPDDFTESLREVCARLGRELIGDAEGASHDIAITVARAASESQAEAAARCVARSNLFKTAIFGADPNWGRIVSELGTLSEEVCAYAPEDVSVSMNGVEICRGGEVGEPRDLVDLSAREVAITIDLGAGSASATVWTNDLTHDYVEENSAYSS</sequence>
<dbReference type="UniPathway" id="UPA00068">
    <property type="reaction ID" value="UER00106"/>
</dbReference>
<keyword evidence="8" id="KW-0511">Multifunctional enzyme</keyword>
<dbReference type="NCBIfam" id="TIGR00120">
    <property type="entry name" value="ArgJ"/>
    <property type="match status" value="1"/>
</dbReference>
<dbReference type="EC" id="2.3.1.1" evidence="8"/>